<comment type="subcellular location">
    <subcellularLocation>
        <location evidence="10">Cytoplasm</location>
    </subcellularLocation>
    <text evidence="10">Associated with the membrane possibly through PlsY.</text>
</comment>
<keyword evidence="4 10" id="KW-0808">Transferase</keyword>
<evidence type="ECO:0000256" key="2">
    <source>
        <dbReference type="ARBA" id="ARBA00022490"/>
    </source>
</evidence>
<dbReference type="RefSeq" id="WP_195560077.1">
    <property type="nucleotide sequence ID" value="NZ_JAKNHQ010000005.1"/>
</dbReference>
<dbReference type="Proteomes" id="UP001298681">
    <property type="component" value="Unassembled WGS sequence"/>
</dbReference>
<name>A0ABS9MHQ1_9FIRM</name>
<dbReference type="HAMAP" id="MF_00019">
    <property type="entry name" value="PlsX"/>
    <property type="match status" value="1"/>
</dbReference>
<evidence type="ECO:0000256" key="6">
    <source>
        <dbReference type="ARBA" id="ARBA00023209"/>
    </source>
</evidence>
<dbReference type="NCBIfam" id="TIGR00182">
    <property type="entry name" value="plsX"/>
    <property type="match status" value="1"/>
</dbReference>
<evidence type="ECO:0000313" key="11">
    <source>
        <dbReference type="EMBL" id="MCG4610345.1"/>
    </source>
</evidence>
<keyword evidence="5 10" id="KW-0443">Lipid metabolism</keyword>
<evidence type="ECO:0000256" key="8">
    <source>
        <dbReference type="ARBA" id="ARBA00024069"/>
    </source>
</evidence>
<dbReference type="PIRSF" id="PIRSF002465">
    <property type="entry name" value="Phsphlp_syn_PlsX"/>
    <property type="match status" value="1"/>
</dbReference>
<keyword evidence="3 10" id="KW-0444">Lipid biosynthesis</keyword>
<keyword evidence="6 10" id="KW-0594">Phospholipid biosynthesis</keyword>
<evidence type="ECO:0000256" key="7">
    <source>
        <dbReference type="ARBA" id="ARBA00023264"/>
    </source>
</evidence>
<proteinExistence type="inferred from homology"/>
<comment type="subunit">
    <text evidence="9 10">Homodimer. Probably interacts with PlsY.</text>
</comment>
<dbReference type="GO" id="GO:0043811">
    <property type="term" value="F:phosphate:acyl-[acyl carrier protein] acyltransferase activity"/>
    <property type="evidence" value="ECO:0007669"/>
    <property type="project" value="UniProtKB-EC"/>
</dbReference>
<dbReference type="Pfam" id="PF02504">
    <property type="entry name" value="FA_synthesis"/>
    <property type="match status" value="1"/>
</dbReference>
<evidence type="ECO:0000256" key="3">
    <source>
        <dbReference type="ARBA" id="ARBA00022516"/>
    </source>
</evidence>
<evidence type="ECO:0000256" key="1">
    <source>
        <dbReference type="ARBA" id="ARBA00001232"/>
    </source>
</evidence>
<comment type="pathway">
    <text evidence="10">Lipid metabolism; phospholipid metabolism.</text>
</comment>
<comment type="similarity">
    <text evidence="10">Belongs to the PlsX family.</text>
</comment>
<evidence type="ECO:0000256" key="9">
    <source>
        <dbReference type="ARBA" id="ARBA00046608"/>
    </source>
</evidence>
<reference evidence="11 12" key="1">
    <citation type="submission" date="2022-01" db="EMBL/GenBank/DDBJ databases">
        <title>Collection of gut derived symbiotic bacterial strains cultured from healthy donors.</title>
        <authorList>
            <person name="Lin H."/>
            <person name="Kohout C."/>
            <person name="Waligurski E."/>
            <person name="Pamer E.G."/>
        </authorList>
    </citation>
    <scope>NUCLEOTIDE SEQUENCE [LARGE SCALE GENOMIC DNA]</scope>
    <source>
        <strain evidence="11 12">DFI.7.58</strain>
    </source>
</reference>
<comment type="catalytic activity">
    <reaction evidence="1 10">
        <text>a fatty acyl-[ACP] + phosphate = an acyl phosphate + holo-[ACP]</text>
        <dbReference type="Rhea" id="RHEA:42292"/>
        <dbReference type="Rhea" id="RHEA-COMP:9685"/>
        <dbReference type="Rhea" id="RHEA-COMP:14125"/>
        <dbReference type="ChEBI" id="CHEBI:43474"/>
        <dbReference type="ChEBI" id="CHEBI:59918"/>
        <dbReference type="ChEBI" id="CHEBI:64479"/>
        <dbReference type="ChEBI" id="CHEBI:138651"/>
        <dbReference type="EC" id="2.3.1.274"/>
    </reaction>
</comment>
<dbReference type="EC" id="2.3.1.274" evidence="8 10"/>
<protein>
    <recommendedName>
        <fullName evidence="8 10">Phosphate acyltransferase</fullName>
        <ecNumber evidence="8 10">2.3.1.274</ecNumber>
    </recommendedName>
    <alternativeName>
        <fullName evidence="10">Acyl-ACP phosphotransacylase</fullName>
    </alternativeName>
    <alternativeName>
        <fullName evidence="10">Acyl-[acyl-carrier-protein]--phosphate acyltransferase</fullName>
    </alternativeName>
    <alternativeName>
        <fullName evidence="10">Phosphate-acyl-ACP acyltransferase</fullName>
    </alternativeName>
</protein>
<dbReference type="PANTHER" id="PTHR30100:SF1">
    <property type="entry name" value="PHOSPHATE ACYLTRANSFERASE"/>
    <property type="match status" value="1"/>
</dbReference>
<accession>A0ABS9MHQ1</accession>
<comment type="function">
    <text evidence="10">Catalyzes the reversible formation of acyl-phosphate (acyl-PO(4)) from acyl-[acyl-carrier-protein] (acyl-ACP). This enzyme utilizes acyl-ACP as fatty acyl donor, but not acyl-CoA.</text>
</comment>
<gene>
    <name evidence="10 11" type="primary">plsX</name>
    <name evidence="11" type="ORF">L0P57_05300</name>
</gene>
<evidence type="ECO:0000256" key="5">
    <source>
        <dbReference type="ARBA" id="ARBA00023098"/>
    </source>
</evidence>
<evidence type="ECO:0000256" key="10">
    <source>
        <dbReference type="HAMAP-Rule" id="MF_00019"/>
    </source>
</evidence>
<comment type="caution">
    <text evidence="11">The sequence shown here is derived from an EMBL/GenBank/DDBJ whole genome shotgun (WGS) entry which is preliminary data.</text>
</comment>
<keyword evidence="12" id="KW-1185">Reference proteome</keyword>
<evidence type="ECO:0000256" key="4">
    <source>
        <dbReference type="ARBA" id="ARBA00022679"/>
    </source>
</evidence>
<organism evidence="11 12">
    <name type="scientific">Anaeromassilibacillus senegalensis</name>
    <dbReference type="NCBI Taxonomy" id="1673717"/>
    <lineage>
        <taxon>Bacteria</taxon>
        <taxon>Bacillati</taxon>
        <taxon>Bacillota</taxon>
        <taxon>Clostridia</taxon>
        <taxon>Eubacteriales</taxon>
        <taxon>Acutalibacteraceae</taxon>
        <taxon>Anaeromassilibacillus</taxon>
    </lineage>
</organism>
<evidence type="ECO:0000313" key="12">
    <source>
        <dbReference type="Proteomes" id="UP001298681"/>
    </source>
</evidence>
<dbReference type="Gene3D" id="3.40.718.10">
    <property type="entry name" value="Isopropylmalate Dehydrogenase"/>
    <property type="match status" value="1"/>
</dbReference>
<dbReference type="InterPro" id="IPR003664">
    <property type="entry name" value="FA_synthesis"/>
</dbReference>
<keyword evidence="11" id="KW-0012">Acyltransferase</keyword>
<dbReference type="InterPro" id="IPR012281">
    <property type="entry name" value="Phospholipid_synth_PlsX-like"/>
</dbReference>
<dbReference type="SUPFAM" id="SSF53659">
    <property type="entry name" value="Isocitrate/Isopropylmalate dehydrogenase-like"/>
    <property type="match status" value="1"/>
</dbReference>
<dbReference type="PANTHER" id="PTHR30100">
    <property type="entry name" value="FATTY ACID/PHOSPHOLIPID SYNTHESIS PROTEIN PLSX"/>
    <property type="match status" value="1"/>
</dbReference>
<dbReference type="EMBL" id="JAKNHQ010000005">
    <property type="protein sequence ID" value="MCG4610345.1"/>
    <property type="molecule type" value="Genomic_DNA"/>
</dbReference>
<keyword evidence="7 10" id="KW-1208">Phospholipid metabolism</keyword>
<keyword evidence="2 10" id="KW-0963">Cytoplasm</keyword>
<sequence length="340" mass="36895">MKIIVDAFGGDNAPLEILKGCAEAVKELDIDILLTGSEAEIRRVAKENDISLDRMEIADTPDVLTMEDHAGAVLKEKSNSSMALGLKLLAEGKGDGFLSGGNSGALVVGTTMIVKRIKNIKRVAFAPILPKKKGFFMLIDSGANVDCKPEMLRQFGVMGSIYMEKVMNVSRPRVGLANIGTEEHKGGELQQEAYILLKEAGLHFIGNVEAREIPEDAADVVVADGFTGNMLLKMYEGVSIAMMQMFKEVFFKNWKNKLAASMLLKDIKELKKTMDYNEYGGAPIMGAAKPVFKTHGSAKAKTVKNALRLTKSYIAGNVVDEIAAAVAVYKESQAKEKQAD</sequence>